<dbReference type="GO" id="GO:0030870">
    <property type="term" value="C:Mre11 complex"/>
    <property type="evidence" value="ECO:0007669"/>
    <property type="project" value="InterPro"/>
</dbReference>
<evidence type="ECO:0000256" key="8">
    <source>
        <dbReference type="ARBA" id="ARBA00022759"/>
    </source>
</evidence>
<keyword evidence="9 16" id="KW-0227">DNA damage</keyword>
<keyword evidence="10 16" id="KW-0378">Hydrolase</keyword>
<protein>
    <submittedName>
        <fullName evidence="18">Metallo-dependent phosphatase</fullName>
    </submittedName>
</protein>
<dbReference type="FunCoup" id="A0A066VH75">
    <property type="interactions" value="571"/>
</dbReference>
<comment type="caution">
    <text evidence="18">The sequence shown here is derived from an EMBL/GenBank/DDBJ whole genome shotgun (WGS) entry which is preliminary data.</text>
</comment>
<dbReference type="Pfam" id="PF04152">
    <property type="entry name" value="Mre11_DNA_bind"/>
    <property type="match status" value="1"/>
</dbReference>
<dbReference type="InterPro" id="IPR029052">
    <property type="entry name" value="Metallo-depent_PP-like"/>
</dbReference>
<evidence type="ECO:0000313" key="19">
    <source>
        <dbReference type="Proteomes" id="UP000027361"/>
    </source>
</evidence>
<evidence type="ECO:0000256" key="7">
    <source>
        <dbReference type="ARBA" id="ARBA00022723"/>
    </source>
</evidence>
<keyword evidence="15 16" id="KW-0469">Meiosis</keyword>
<keyword evidence="12 16" id="KW-0234">DNA repair</keyword>
<dbReference type="CDD" id="cd00840">
    <property type="entry name" value="MPP_Mre11_N"/>
    <property type="match status" value="1"/>
</dbReference>
<evidence type="ECO:0000256" key="15">
    <source>
        <dbReference type="ARBA" id="ARBA00023254"/>
    </source>
</evidence>
<keyword evidence="5" id="KW-0158">Chromosome</keyword>
<dbReference type="GO" id="GO:0030145">
    <property type="term" value="F:manganese ion binding"/>
    <property type="evidence" value="ECO:0007669"/>
    <property type="project" value="InterPro"/>
</dbReference>
<keyword evidence="19" id="KW-1185">Reference proteome</keyword>
<dbReference type="GO" id="GO:0097552">
    <property type="term" value="P:mitochondrial double-strand break repair via homologous recombination"/>
    <property type="evidence" value="ECO:0007669"/>
    <property type="project" value="TreeGrafter"/>
</dbReference>
<dbReference type="GO" id="GO:0008296">
    <property type="term" value="F:3'-5'-DNA exonuclease activity"/>
    <property type="evidence" value="ECO:0007669"/>
    <property type="project" value="InterPro"/>
</dbReference>
<keyword evidence="8 16" id="KW-0255">Endonuclease</keyword>
<evidence type="ECO:0000256" key="11">
    <source>
        <dbReference type="ARBA" id="ARBA00022839"/>
    </source>
</evidence>
<dbReference type="EMBL" id="JMSN01000129">
    <property type="protein sequence ID" value="KDN37905.1"/>
    <property type="molecule type" value="Genomic_DNA"/>
</dbReference>
<evidence type="ECO:0000313" key="18">
    <source>
        <dbReference type="EMBL" id="KDN37905.1"/>
    </source>
</evidence>
<dbReference type="GeneID" id="25262684"/>
<dbReference type="InterPro" id="IPR038487">
    <property type="entry name" value="Mre11_capping_dom"/>
</dbReference>
<dbReference type="GO" id="GO:0042138">
    <property type="term" value="P:meiotic DNA double-strand break formation"/>
    <property type="evidence" value="ECO:0007669"/>
    <property type="project" value="TreeGrafter"/>
</dbReference>
<keyword evidence="6 16" id="KW-0540">Nuclease</keyword>
<evidence type="ECO:0000256" key="1">
    <source>
        <dbReference type="ARBA" id="ARBA00001936"/>
    </source>
</evidence>
<feature type="domain" description="Mre11 DNA-binding" evidence="17">
    <location>
        <begin position="299"/>
        <end position="484"/>
    </location>
</feature>
<comment type="cofactor">
    <cofactor evidence="1">
        <name>Mn(2+)</name>
        <dbReference type="ChEBI" id="CHEBI:29035"/>
    </cofactor>
</comment>
<reference evidence="18 19" key="1">
    <citation type="submission" date="2014-05" db="EMBL/GenBank/DDBJ databases">
        <title>Draft genome sequence of a rare smut relative, Tilletiaria anomala UBC 951.</title>
        <authorList>
            <consortium name="DOE Joint Genome Institute"/>
            <person name="Toome M."/>
            <person name="Kuo A."/>
            <person name="Henrissat B."/>
            <person name="Lipzen A."/>
            <person name="Tritt A."/>
            <person name="Yoshinaga Y."/>
            <person name="Zane M."/>
            <person name="Barry K."/>
            <person name="Grigoriev I.V."/>
            <person name="Spatafora J.W."/>
            <person name="Aimea M.C."/>
        </authorList>
    </citation>
    <scope>NUCLEOTIDE SEQUENCE [LARGE SCALE GENOMIC DNA]</scope>
    <source>
        <strain evidence="18 19">UBC 951</strain>
    </source>
</reference>
<dbReference type="Gene3D" id="3.60.21.10">
    <property type="match status" value="1"/>
</dbReference>
<dbReference type="OMA" id="ECIDREN"/>
<dbReference type="Proteomes" id="UP000027361">
    <property type="component" value="Unassembled WGS sequence"/>
</dbReference>
<evidence type="ECO:0000256" key="12">
    <source>
        <dbReference type="ARBA" id="ARBA00023204"/>
    </source>
</evidence>
<dbReference type="Gene3D" id="3.30.110.110">
    <property type="entry name" value="Mre11, capping domain"/>
    <property type="match status" value="1"/>
</dbReference>
<evidence type="ECO:0000256" key="4">
    <source>
        <dbReference type="ARBA" id="ARBA00009028"/>
    </source>
</evidence>
<feature type="non-terminal residue" evidence="18">
    <location>
        <position position="1"/>
    </location>
</feature>
<evidence type="ECO:0000256" key="3">
    <source>
        <dbReference type="ARBA" id="ARBA00004286"/>
    </source>
</evidence>
<evidence type="ECO:0000256" key="16">
    <source>
        <dbReference type="RuleBase" id="RU003447"/>
    </source>
</evidence>
<keyword evidence="14 16" id="KW-0539">Nucleus</keyword>
<name>A0A066VH75_TILAU</name>
<evidence type="ECO:0000259" key="17">
    <source>
        <dbReference type="SMART" id="SM01347"/>
    </source>
</evidence>
<dbReference type="InterPro" id="IPR003701">
    <property type="entry name" value="Mre11"/>
</dbReference>
<evidence type="ECO:0000256" key="10">
    <source>
        <dbReference type="ARBA" id="ARBA00022801"/>
    </source>
</evidence>
<dbReference type="PANTHER" id="PTHR10139">
    <property type="entry name" value="DOUBLE-STRAND BREAK REPAIR PROTEIN MRE11"/>
    <property type="match status" value="1"/>
</dbReference>
<comment type="similarity">
    <text evidence="4 16">Belongs to the MRE11/RAD32 family.</text>
</comment>
<evidence type="ECO:0000256" key="9">
    <source>
        <dbReference type="ARBA" id="ARBA00022763"/>
    </source>
</evidence>
<dbReference type="Pfam" id="PF00149">
    <property type="entry name" value="Metallophos"/>
    <property type="match status" value="1"/>
</dbReference>
<organism evidence="18 19">
    <name type="scientific">Tilletiaria anomala (strain ATCC 24038 / CBS 436.72 / UBC 951)</name>
    <dbReference type="NCBI Taxonomy" id="1037660"/>
    <lineage>
        <taxon>Eukaryota</taxon>
        <taxon>Fungi</taxon>
        <taxon>Dikarya</taxon>
        <taxon>Basidiomycota</taxon>
        <taxon>Ustilaginomycotina</taxon>
        <taxon>Exobasidiomycetes</taxon>
        <taxon>Georgefischeriales</taxon>
        <taxon>Tilletiariaceae</taxon>
        <taxon>Tilletiaria</taxon>
    </lineage>
</organism>
<dbReference type="AlphaFoldDB" id="A0A066VH75"/>
<keyword evidence="13 16" id="KW-0464">Manganese</keyword>
<dbReference type="GO" id="GO:0007095">
    <property type="term" value="P:mitotic G2 DNA damage checkpoint signaling"/>
    <property type="evidence" value="ECO:0007669"/>
    <property type="project" value="TreeGrafter"/>
</dbReference>
<dbReference type="GO" id="GO:0000723">
    <property type="term" value="P:telomere maintenance"/>
    <property type="evidence" value="ECO:0007669"/>
    <property type="project" value="TreeGrafter"/>
</dbReference>
<accession>A0A066VH75</accession>
<evidence type="ECO:0000256" key="2">
    <source>
        <dbReference type="ARBA" id="ARBA00004123"/>
    </source>
</evidence>
<evidence type="ECO:0000256" key="6">
    <source>
        <dbReference type="ARBA" id="ARBA00022722"/>
    </source>
</evidence>
<comment type="subcellular location">
    <subcellularLocation>
        <location evidence="3">Chromosome</location>
    </subcellularLocation>
    <subcellularLocation>
        <location evidence="2">Nucleus</location>
    </subcellularLocation>
</comment>
<evidence type="ECO:0000256" key="14">
    <source>
        <dbReference type="ARBA" id="ARBA00023242"/>
    </source>
</evidence>
<dbReference type="InterPro" id="IPR004843">
    <property type="entry name" value="Calcineurin-like_PHP"/>
</dbReference>
<dbReference type="InterPro" id="IPR007281">
    <property type="entry name" value="Mre11_DNA-bd"/>
</dbReference>
<dbReference type="OrthoDB" id="30417at2759"/>
<dbReference type="RefSeq" id="XP_013240509.1">
    <property type="nucleotide sequence ID" value="XM_013385055.1"/>
</dbReference>
<dbReference type="GO" id="GO:0035861">
    <property type="term" value="C:site of double-strand break"/>
    <property type="evidence" value="ECO:0007669"/>
    <property type="project" value="TreeGrafter"/>
</dbReference>
<evidence type="ECO:0000256" key="13">
    <source>
        <dbReference type="ARBA" id="ARBA00023211"/>
    </source>
</evidence>
<dbReference type="SUPFAM" id="SSF56300">
    <property type="entry name" value="Metallo-dependent phosphatases"/>
    <property type="match status" value="1"/>
</dbReference>
<keyword evidence="11 16" id="KW-0269">Exonuclease</keyword>
<sequence length="489" mass="55462">DVIKVMITTDNHIGYMENDPVRGQDAINSFREALEIAKEEQVDMILLGGDLFHDNKPSRNTLHQVMAALREHTLGDNPLPLEYISDPFDNALGNYSFGAVNYEDGNFNVAIPVFSIHGNHDDPQGLGPDGALSALDILATAGLINYFGKTNLVVGRNGPQNSSDRDIKIRPALLQKGTTKLALYGLGNLHDERLAMELRMRRVRMYQPVEDRDEYFHMLALHQNRVGHNPKAVVPEGIFDDSLHLLIWGHEHEERADPEQVPDKPYRICQPGSTVVTALSKGEDKPKCVVILKIHGRDYEVTKRELKSVRPFIIEDLDLEQEICERGIARLDNDKSKFEIQRMLENKITGLIDRARDQWKAKYEHLPQEHVPDMPLPLIRLRVNYEKHEVGNLARFGQKFVGQVANPKDLLGFNKKRAAIRRARELAYLGDHPEFVDVDVDMDDMVVSERLQKLDLGKIVGEVIRNQELECLPGATLDEAVMQFVEKDS</sequence>
<keyword evidence="7" id="KW-0479">Metal-binding</keyword>
<proteinExistence type="inferred from homology"/>
<dbReference type="GO" id="GO:0000014">
    <property type="term" value="F:single-stranded DNA endodeoxyribonuclease activity"/>
    <property type="evidence" value="ECO:0007669"/>
    <property type="project" value="TreeGrafter"/>
</dbReference>
<dbReference type="SMART" id="SM01347">
    <property type="entry name" value="Mre11_DNA_bind"/>
    <property type="match status" value="1"/>
</dbReference>
<dbReference type="GO" id="GO:0006303">
    <property type="term" value="P:double-strand break repair via nonhomologous end joining"/>
    <property type="evidence" value="ECO:0007669"/>
    <property type="project" value="TreeGrafter"/>
</dbReference>
<gene>
    <name evidence="18" type="ORF">K437DRAFT_228940</name>
</gene>
<dbReference type="NCBIfam" id="TIGR00583">
    <property type="entry name" value="mre11"/>
    <property type="match status" value="1"/>
</dbReference>
<dbReference type="FunFam" id="3.60.21.10:FF:000011">
    <property type="entry name" value="Double-strand break repair protein"/>
    <property type="match status" value="1"/>
</dbReference>
<dbReference type="HOGENOM" id="CLU_009535_3_4_1"/>
<dbReference type="InterPro" id="IPR041796">
    <property type="entry name" value="Mre11_N"/>
</dbReference>
<dbReference type="STRING" id="1037660.A0A066VH75"/>
<dbReference type="GO" id="GO:0031573">
    <property type="term" value="P:mitotic intra-S DNA damage checkpoint signaling"/>
    <property type="evidence" value="ECO:0007669"/>
    <property type="project" value="TreeGrafter"/>
</dbReference>
<evidence type="ECO:0000256" key="5">
    <source>
        <dbReference type="ARBA" id="ARBA00022454"/>
    </source>
</evidence>
<dbReference type="InParanoid" id="A0A066VH75"/>
<dbReference type="PANTHER" id="PTHR10139:SF1">
    <property type="entry name" value="DOUBLE-STRAND BREAK REPAIR PROTEIN MRE11"/>
    <property type="match status" value="1"/>
</dbReference>
<dbReference type="GO" id="GO:0000724">
    <property type="term" value="P:double-strand break repair via homologous recombination"/>
    <property type="evidence" value="ECO:0007669"/>
    <property type="project" value="TreeGrafter"/>
</dbReference>